<proteinExistence type="predicted"/>
<evidence type="ECO:0000313" key="1">
    <source>
        <dbReference type="EMBL" id="KAI4385847.1"/>
    </source>
</evidence>
<evidence type="ECO:0000313" key="2">
    <source>
        <dbReference type="Proteomes" id="UP001057402"/>
    </source>
</evidence>
<reference evidence="2" key="1">
    <citation type="journal article" date="2023" name="Front. Plant Sci.">
        <title>Chromosomal-level genome assembly of Melastoma candidum provides insights into trichome evolution.</title>
        <authorList>
            <person name="Zhong Y."/>
            <person name="Wu W."/>
            <person name="Sun C."/>
            <person name="Zou P."/>
            <person name="Liu Y."/>
            <person name="Dai S."/>
            <person name="Zhou R."/>
        </authorList>
    </citation>
    <scope>NUCLEOTIDE SEQUENCE [LARGE SCALE GENOMIC DNA]</scope>
</reference>
<comment type="caution">
    <text evidence="1">The sequence shown here is derived from an EMBL/GenBank/DDBJ whole genome shotgun (WGS) entry which is preliminary data.</text>
</comment>
<gene>
    <name evidence="1" type="ORF">MLD38_003837</name>
</gene>
<accession>A0ACB9S567</accession>
<name>A0ACB9S567_9MYRT</name>
<dbReference type="Proteomes" id="UP001057402">
    <property type="component" value="Chromosome 2"/>
</dbReference>
<dbReference type="EMBL" id="CM042881">
    <property type="protein sequence ID" value="KAI4385847.1"/>
    <property type="molecule type" value="Genomic_DNA"/>
</dbReference>
<protein>
    <submittedName>
        <fullName evidence="1">Uncharacterized protein</fullName>
    </submittedName>
</protein>
<keyword evidence="2" id="KW-1185">Reference proteome</keyword>
<organism evidence="1 2">
    <name type="scientific">Melastoma candidum</name>
    <dbReference type="NCBI Taxonomy" id="119954"/>
    <lineage>
        <taxon>Eukaryota</taxon>
        <taxon>Viridiplantae</taxon>
        <taxon>Streptophyta</taxon>
        <taxon>Embryophyta</taxon>
        <taxon>Tracheophyta</taxon>
        <taxon>Spermatophyta</taxon>
        <taxon>Magnoliopsida</taxon>
        <taxon>eudicotyledons</taxon>
        <taxon>Gunneridae</taxon>
        <taxon>Pentapetalae</taxon>
        <taxon>rosids</taxon>
        <taxon>malvids</taxon>
        <taxon>Myrtales</taxon>
        <taxon>Melastomataceae</taxon>
        <taxon>Melastomatoideae</taxon>
        <taxon>Melastomateae</taxon>
        <taxon>Melastoma</taxon>
    </lineage>
</organism>
<sequence>MPGLSLLRFASPTTTGSSTPSMKPTATSSRSPLLSPDSRARLVVGSFQDLLRHVDGKPSDARFNHPRGVTLDDRRNVYVVNTLNLAIRKILDSRVTTIAGRKSSMADLAQEDCDYQNISVSSADLLLVVGAVLVGYAACIPRLGRGSPFFSRRKTDLSSQTPFLDEKITPIVDNSKEFPGWPSFGQLIVDLYKLALEALAGIFFYLVPSRIRSLGSRKGLAPLKRHSLHARRPSISKASSKAEDSCSAFRNNQACAPQLEKQSEAKPLKIKSGSFKVPPAATKQKPFDEAGVCGFLRHDGSPALCQVQEQQGEYQAAVETSELSRRTFLEKAKECKELHKSLARLLRTCTERQKTIEGLRQGLDDRNGQSRGTGDDTNVETKDRACQINWSRPIFAKGA</sequence>